<reference evidence="4 5" key="1">
    <citation type="journal article" date="2021" name="Nat. Commun.">
        <title>Genetic determinants of endophytism in the Arabidopsis root mycobiome.</title>
        <authorList>
            <person name="Mesny F."/>
            <person name="Miyauchi S."/>
            <person name="Thiergart T."/>
            <person name="Pickel B."/>
            <person name="Atanasova L."/>
            <person name="Karlsson M."/>
            <person name="Huettel B."/>
            <person name="Barry K.W."/>
            <person name="Haridas S."/>
            <person name="Chen C."/>
            <person name="Bauer D."/>
            <person name="Andreopoulos W."/>
            <person name="Pangilinan J."/>
            <person name="LaButti K."/>
            <person name="Riley R."/>
            <person name="Lipzen A."/>
            <person name="Clum A."/>
            <person name="Drula E."/>
            <person name="Henrissat B."/>
            <person name="Kohler A."/>
            <person name="Grigoriev I.V."/>
            <person name="Martin F.M."/>
            <person name="Hacquard S."/>
        </authorList>
    </citation>
    <scope>NUCLEOTIDE SEQUENCE [LARGE SCALE GENOMIC DNA]</scope>
    <source>
        <strain evidence="4 5">MPI-CAGE-CH-0241</strain>
    </source>
</reference>
<dbReference type="OrthoDB" id="192611at2759"/>
<sequence length="713" mass="78489">MDQLKVRRARGEQLQQTFSIRPGMQTRPLKTIHLKSRPLTPHALAWSCDAELAVATDDTIYIFLPEYPKASDRDEASDEELQQFSLSFRAMGLIKPDPMLNAQLCAFKGLTVTSPRTTEENWFTGVGSGLVTSSGASVCQVIRLEWSPNGLGCNLRPILTTLSSTGAIIAIGEHIDRQSTVITGMRTRGFKAWKTLWGLGAQLPIPDSSVEDGYRNMNERIQAFSWSKEISSGRALLAYCNDAEEIAIMGIQLYSQPKPSDSTVEEAVWDIQEISRFDGRGLHTKEDATDTTDPDFVPHGSAFSLKWSPWFVSEGKRTALLAYLAKNYVGFRRITIKGDWVKGQLPGIEVEEKDMTAICTFLSTDAFIEWENTIYMEEDKPVARGVIGTPFDVKPFQVSLFDDLQTTAEPHYTWECGTTYSKEEESTSTNPISGLMMHPHDRSTTDGGPHYSLVRLSATGSNQDWYQTNLPDTGTPAPQWAGIVRKLTTRLVPRASALEGLDSDTDESDEEMAEDGDDAKVRVHHSRFRIWGIAASPGGGSTAVLVSQFNTQHPERRAVSKLMFGWRDRGEGDKTLDKPSTAGLTTEGQLWEWMYGGGPEVSRTASAGVDEVKSPLREQFKDVAARQRCVFCDAELQPEGNDVKCTNGHTFARCASTGLAIMGPDISRICAVCELRCLKVSELEKVAEEHHGPGTKVESSGEACGGCGGKFVA</sequence>
<dbReference type="Pfam" id="PF12660">
    <property type="entry name" value="zf-TFIIIC"/>
    <property type="match status" value="1"/>
</dbReference>
<evidence type="ECO:0000313" key="5">
    <source>
        <dbReference type="Proteomes" id="UP000777438"/>
    </source>
</evidence>
<protein>
    <submittedName>
        <fullName evidence="4">Transcription factor IIIC subunit delta N-term-domain-containing protein</fullName>
    </submittedName>
</protein>
<dbReference type="AlphaFoldDB" id="A0A9P9AU59"/>
<dbReference type="PANTHER" id="PTHR15496:SF2">
    <property type="entry name" value="GENERAL TRANSCRIPTION FACTOR 3C POLYPEPTIDE 4"/>
    <property type="match status" value="1"/>
</dbReference>
<organism evidence="4 5">
    <name type="scientific">Thelonectria olida</name>
    <dbReference type="NCBI Taxonomy" id="1576542"/>
    <lineage>
        <taxon>Eukaryota</taxon>
        <taxon>Fungi</taxon>
        <taxon>Dikarya</taxon>
        <taxon>Ascomycota</taxon>
        <taxon>Pezizomycotina</taxon>
        <taxon>Sordariomycetes</taxon>
        <taxon>Hypocreomycetidae</taxon>
        <taxon>Hypocreales</taxon>
        <taxon>Nectriaceae</taxon>
        <taxon>Thelonectria</taxon>
    </lineage>
</organism>
<gene>
    <name evidence="4" type="ORF">B0T10DRAFT_213751</name>
</gene>
<feature type="domain" description="Transcription factor IIIC putative zinc-finger" evidence="3">
    <location>
        <begin position="626"/>
        <end position="711"/>
    </location>
</feature>
<dbReference type="InterPro" id="IPR044230">
    <property type="entry name" value="GTF3C4"/>
</dbReference>
<keyword evidence="5" id="KW-1185">Reference proteome</keyword>
<dbReference type="Pfam" id="PF12657">
    <property type="entry name" value="TFIIIC_delta"/>
    <property type="match status" value="1"/>
</dbReference>
<evidence type="ECO:0000313" key="4">
    <source>
        <dbReference type="EMBL" id="KAH6895359.1"/>
    </source>
</evidence>
<comment type="caution">
    <text evidence="4">The sequence shown here is derived from an EMBL/GenBank/DDBJ whole genome shotgun (WGS) entry which is preliminary data.</text>
</comment>
<proteinExistence type="predicted"/>
<dbReference type="GO" id="GO:0004402">
    <property type="term" value="F:histone acetyltransferase activity"/>
    <property type="evidence" value="ECO:0007669"/>
    <property type="project" value="InterPro"/>
</dbReference>
<feature type="region of interest" description="Disordered" evidence="1">
    <location>
        <begin position="498"/>
        <end position="518"/>
    </location>
</feature>
<accession>A0A9P9AU59</accession>
<evidence type="ECO:0000256" key="1">
    <source>
        <dbReference type="SAM" id="MobiDB-lite"/>
    </source>
</evidence>
<feature type="compositionally biased region" description="Acidic residues" evidence="1">
    <location>
        <begin position="501"/>
        <end position="517"/>
    </location>
</feature>
<dbReference type="GO" id="GO:0006384">
    <property type="term" value="P:transcription initiation at RNA polymerase III promoter"/>
    <property type="evidence" value="ECO:0007669"/>
    <property type="project" value="InterPro"/>
</dbReference>
<dbReference type="EMBL" id="JAGPYM010000004">
    <property type="protein sequence ID" value="KAH6895359.1"/>
    <property type="molecule type" value="Genomic_DNA"/>
</dbReference>
<dbReference type="Proteomes" id="UP000777438">
    <property type="component" value="Unassembled WGS sequence"/>
</dbReference>
<dbReference type="InterPro" id="IPR024764">
    <property type="entry name" value="TFIIIC_Znf"/>
</dbReference>
<name>A0A9P9AU59_9HYPO</name>
<dbReference type="InterPro" id="IPR024761">
    <property type="entry name" value="TFIIIC_delta_N"/>
</dbReference>
<dbReference type="PANTHER" id="PTHR15496">
    <property type="entry name" value="GENERAL TRANSCRIPTION FACTOR 3C POLYPEPTIDE 4 FAMILY"/>
    <property type="match status" value="1"/>
</dbReference>
<evidence type="ECO:0000259" key="3">
    <source>
        <dbReference type="Pfam" id="PF12660"/>
    </source>
</evidence>
<dbReference type="GO" id="GO:0000127">
    <property type="term" value="C:transcription factor TFIIIC complex"/>
    <property type="evidence" value="ECO:0007669"/>
    <property type="project" value="InterPro"/>
</dbReference>
<feature type="domain" description="Transcription factor IIIC 90kDa subunit N-terminal" evidence="2">
    <location>
        <begin position="46"/>
        <end position="555"/>
    </location>
</feature>
<evidence type="ECO:0000259" key="2">
    <source>
        <dbReference type="Pfam" id="PF12657"/>
    </source>
</evidence>
<feature type="region of interest" description="Disordered" evidence="1">
    <location>
        <begin position="418"/>
        <end position="446"/>
    </location>
</feature>